<sequence length="459" mass="49616">MTARILVVDDIAANLRLLEAKLLNEYYDVALAASGPEALATAARWSPDVILLDVMMPGMDGYEVCRRLKENGATAHMPVVMITALIDPVERVRGLEAGADDFLSKPVDDATLFARLRALLRVKQVQDAWRLRSDTARDLGIEPQPDPSPSIEGAEVLVLSEQAAEAAQVAAILGADGVTVETATDPEVARRILADGNFDLAVLCLPGEGGDVLRLASRLRAQGATRDLPVLLAADVSQRGLVLRGFDLGANDHVLRPIDPNELRARARNQIRRKRYQERLRADLDRSLEMAVTDPLTGLRNRRYVRRHMEGVLRGTDAAVLMLDVDRFKSINDNYGHPAGDVALKEVAKRLKSYLRAADVVARYGGEEFMVVLTGAPTDYATAVAERLRLAIAADPFDIAGLSLPITASFGLAIATTGTGVNAAVAAADAALYRAKQGGRNRVEQARQEDFTEGDEGKA</sequence>
<dbReference type="Proteomes" id="UP000660885">
    <property type="component" value="Unassembled WGS sequence"/>
</dbReference>
<dbReference type="Pfam" id="PF00990">
    <property type="entry name" value="GGDEF"/>
    <property type="match status" value="1"/>
</dbReference>
<keyword evidence="7" id="KW-1185">Reference proteome</keyword>
<dbReference type="PANTHER" id="PTHR45138:SF9">
    <property type="entry name" value="DIGUANYLATE CYCLASE DGCM-RELATED"/>
    <property type="match status" value="1"/>
</dbReference>
<comment type="caution">
    <text evidence="6">The sequence shown here is derived from an EMBL/GenBank/DDBJ whole genome shotgun (WGS) entry which is preliminary data.</text>
</comment>
<dbReference type="CDD" id="cd17538">
    <property type="entry name" value="REC_D1_PleD-like"/>
    <property type="match status" value="1"/>
</dbReference>
<dbReference type="PROSITE" id="PS50887">
    <property type="entry name" value="GGDEF"/>
    <property type="match status" value="1"/>
</dbReference>
<keyword evidence="3" id="KW-0597">Phosphoprotein</keyword>
<gene>
    <name evidence="6" type="ORF">JMJ56_04965</name>
</gene>
<dbReference type="SMART" id="SM00448">
    <property type="entry name" value="REC"/>
    <property type="match status" value="2"/>
</dbReference>
<comment type="catalytic activity">
    <reaction evidence="2">
        <text>2 GTP = 3',3'-c-di-GMP + 2 diphosphate</text>
        <dbReference type="Rhea" id="RHEA:24898"/>
        <dbReference type="ChEBI" id="CHEBI:33019"/>
        <dbReference type="ChEBI" id="CHEBI:37565"/>
        <dbReference type="ChEBI" id="CHEBI:58805"/>
        <dbReference type="EC" id="2.7.7.65"/>
    </reaction>
</comment>
<name>A0ABS1TY43_9PROT</name>
<feature type="modified residue" description="4-aspartylphosphate" evidence="3">
    <location>
        <position position="53"/>
    </location>
</feature>
<comment type="caution">
    <text evidence="3">Lacks conserved residue(s) required for the propagation of feature annotation.</text>
</comment>
<protein>
    <recommendedName>
        <fullName evidence="1">diguanylate cyclase</fullName>
        <ecNumber evidence="1">2.7.7.65</ecNumber>
    </recommendedName>
</protein>
<evidence type="ECO:0000256" key="3">
    <source>
        <dbReference type="PROSITE-ProRule" id="PRU00169"/>
    </source>
</evidence>
<dbReference type="Gene3D" id="3.30.70.270">
    <property type="match status" value="1"/>
</dbReference>
<dbReference type="RefSeq" id="WP_202830467.1">
    <property type="nucleotide sequence ID" value="NZ_JAETWB010000001.1"/>
</dbReference>
<evidence type="ECO:0000256" key="2">
    <source>
        <dbReference type="ARBA" id="ARBA00034247"/>
    </source>
</evidence>
<accession>A0ABS1TY43</accession>
<dbReference type="InterPro" id="IPR000160">
    <property type="entry name" value="GGDEF_dom"/>
</dbReference>
<dbReference type="InterPro" id="IPR043128">
    <property type="entry name" value="Rev_trsase/Diguanyl_cyclase"/>
</dbReference>
<evidence type="ECO:0000259" key="4">
    <source>
        <dbReference type="PROSITE" id="PS50110"/>
    </source>
</evidence>
<dbReference type="PANTHER" id="PTHR45138">
    <property type="entry name" value="REGULATORY COMPONENTS OF SENSORY TRANSDUCTION SYSTEM"/>
    <property type="match status" value="1"/>
</dbReference>
<dbReference type="InterPro" id="IPR050469">
    <property type="entry name" value="Diguanylate_Cyclase"/>
</dbReference>
<dbReference type="SMART" id="SM00267">
    <property type="entry name" value="GGDEF"/>
    <property type="match status" value="1"/>
</dbReference>
<feature type="domain" description="Response regulatory" evidence="4">
    <location>
        <begin position="4"/>
        <end position="120"/>
    </location>
</feature>
<dbReference type="EMBL" id="JAETWB010000001">
    <property type="protein sequence ID" value="MBL6077348.1"/>
    <property type="molecule type" value="Genomic_DNA"/>
</dbReference>
<dbReference type="NCBIfam" id="NF007135">
    <property type="entry name" value="PRK09581.1"/>
    <property type="match status" value="1"/>
</dbReference>
<dbReference type="NCBIfam" id="TIGR00254">
    <property type="entry name" value="GGDEF"/>
    <property type="match status" value="1"/>
</dbReference>
<feature type="domain" description="GGDEF" evidence="5">
    <location>
        <begin position="316"/>
        <end position="448"/>
    </location>
</feature>
<dbReference type="Pfam" id="PF00072">
    <property type="entry name" value="Response_reg"/>
    <property type="match status" value="2"/>
</dbReference>
<evidence type="ECO:0000256" key="1">
    <source>
        <dbReference type="ARBA" id="ARBA00012528"/>
    </source>
</evidence>
<proteinExistence type="predicted"/>
<dbReference type="EC" id="2.7.7.65" evidence="1"/>
<evidence type="ECO:0000313" key="7">
    <source>
        <dbReference type="Proteomes" id="UP000660885"/>
    </source>
</evidence>
<dbReference type="InterPro" id="IPR011006">
    <property type="entry name" value="CheY-like_superfamily"/>
</dbReference>
<organism evidence="6 7">
    <name type="scientific">Belnapia arida</name>
    <dbReference type="NCBI Taxonomy" id="2804533"/>
    <lineage>
        <taxon>Bacteria</taxon>
        <taxon>Pseudomonadati</taxon>
        <taxon>Pseudomonadota</taxon>
        <taxon>Alphaproteobacteria</taxon>
        <taxon>Acetobacterales</taxon>
        <taxon>Roseomonadaceae</taxon>
        <taxon>Belnapia</taxon>
    </lineage>
</organism>
<evidence type="ECO:0000259" key="5">
    <source>
        <dbReference type="PROSITE" id="PS50887"/>
    </source>
</evidence>
<dbReference type="SUPFAM" id="SSF55073">
    <property type="entry name" value="Nucleotide cyclase"/>
    <property type="match status" value="1"/>
</dbReference>
<reference evidence="6 7" key="1">
    <citation type="submission" date="2021-01" db="EMBL/GenBank/DDBJ databases">
        <title>Belnapia mucosa sp. nov. and Belnapia arida sp. nov., isolated from the Tabernas Desert (Almeria, Spain).</title>
        <authorList>
            <person name="Molina-Menor E."/>
            <person name="Vidal-Verdu A."/>
            <person name="Calonge A."/>
            <person name="Satari L."/>
            <person name="Pereto J."/>
            <person name="Porcar M."/>
        </authorList>
    </citation>
    <scope>NUCLEOTIDE SEQUENCE [LARGE SCALE GENOMIC DNA]</scope>
    <source>
        <strain evidence="6 7">T18</strain>
    </source>
</reference>
<evidence type="ECO:0000313" key="6">
    <source>
        <dbReference type="EMBL" id="MBL6077348.1"/>
    </source>
</evidence>
<dbReference type="Gene3D" id="6.10.250.690">
    <property type="match status" value="1"/>
</dbReference>
<feature type="domain" description="Response regulatory" evidence="4">
    <location>
        <begin position="155"/>
        <end position="271"/>
    </location>
</feature>
<dbReference type="PROSITE" id="PS50110">
    <property type="entry name" value="RESPONSE_REGULATORY"/>
    <property type="match status" value="2"/>
</dbReference>
<dbReference type="InterPro" id="IPR001789">
    <property type="entry name" value="Sig_transdc_resp-reg_receiver"/>
</dbReference>
<dbReference type="CDD" id="cd01949">
    <property type="entry name" value="GGDEF"/>
    <property type="match status" value="1"/>
</dbReference>
<dbReference type="InterPro" id="IPR029787">
    <property type="entry name" value="Nucleotide_cyclase"/>
</dbReference>
<dbReference type="Gene3D" id="3.40.50.2300">
    <property type="match status" value="1"/>
</dbReference>
<dbReference type="SUPFAM" id="SSF52172">
    <property type="entry name" value="CheY-like"/>
    <property type="match status" value="2"/>
</dbReference>